<comment type="similarity">
    <text evidence="3">Belongs to the complex I subunit 2 family.</text>
</comment>
<evidence type="ECO:0000256" key="10">
    <source>
        <dbReference type="ARBA" id="ARBA00022967"/>
    </source>
</evidence>
<feature type="non-terminal residue" evidence="21">
    <location>
        <position position="1"/>
    </location>
</feature>
<keyword evidence="15" id="KW-0496">Mitochondrion</keyword>
<dbReference type="EC" id="7.1.1.2" evidence="4"/>
<evidence type="ECO:0000256" key="3">
    <source>
        <dbReference type="ARBA" id="ARBA00007012"/>
    </source>
</evidence>
<dbReference type="EMBL" id="CAACVG010008095">
    <property type="protein sequence ID" value="VEN48401.1"/>
    <property type="molecule type" value="Genomic_DNA"/>
</dbReference>
<protein>
    <recommendedName>
        <fullName evidence="5">NADH-ubiquinone oxidoreductase chain 2</fullName>
        <ecNumber evidence="4">7.1.1.2</ecNumber>
    </recommendedName>
    <alternativeName>
        <fullName evidence="17">NADH dehydrogenase subunit 2</fullName>
    </alternativeName>
</protein>
<evidence type="ECO:0000256" key="4">
    <source>
        <dbReference type="ARBA" id="ARBA00012944"/>
    </source>
</evidence>
<feature type="transmembrane region" description="Helical" evidence="19">
    <location>
        <begin position="85"/>
        <end position="105"/>
    </location>
</feature>
<dbReference type="AlphaFoldDB" id="A0A653CKF5"/>
<evidence type="ECO:0000256" key="7">
    <source>
        <dbReference type="ARBA" id="ARBA00022660"/>
    </source>
</evidence>
<evidence type="ECO:0000256" key="8">
    <source>
        <dbReference type="ARBA" id="ARBA00022692"/>
    </source>
</evidence>
<evidence type="ECO:0000256" key="15">
    <source>
        <dbReference type="ARBA" id="ARBA00023128"/>
    </source>
</evidence>
<dbReference type="GO" id="GO:0008137">
    <property type="term" value="F:NADH dehydrogenase (ubiquinone) activity"/>
    <property type="evidence" value="ECO:0007669"/>
    <property type="project" value="UniProtKB-EC"/>
</dbReference>
<evidence type="ECO:0000313" key="21">
    <source>
        <dbReference type="EMBL" id="VEN48401.1"/>
    </source>
</evidence>
<evidence type="ECO:0000256" key="14">
    <source>
        <dbReference type="ARBA" id="ARBA00023075"/>
    </source>
</evidence>
<evidence type="ECO:0000259" key="20">
    <source>
        <dbReference type="Pfam" id="PF00361"/>
    </source>
</evidence>
<comment type="function">
    <text evidence="1">Core subunit of the mitochondrial membrane respiratory chain NADH dehydrogenase (Complex I) that is believed to belong to the minimal assembly required for catalysis. Complex I functions in the transfer of electrons from NADH to the respiratory chain. The immediate electron acceptor for the enzyme is believed to be ubiquinone.</text>
</comment>
<evidence type="ECO:0000313" key="22">
    <source>
        <dbReference type="Proteomes" id="UP000410492"/>
    </source>
</evidence>
<keyword evidence="11" id="KW-0249">Electron transport</keyword>
<evidence type="ECO:0000256" key="13">
    <source>
        <dbReference type="ARBA" id="ARBA00023027"/>
    </source>
</evidence>
<proteinExistence type="inferred from homology"/>
<evidence type="ECO:0000256" key="16">
    <source>
        <dbReference type="ARBA" id="ARBA00023136"/>
    </source>
</evidence>
<sequence>QLTILLNFKLIWLLYFSIYVVLVFNLIIIFKYFDIYYINQLSLIFNSNKLLNFLFIAIFLSLGGLPPFLGFFPKWLTIINLTSNQFYSLTLILIISTLITLFFYIRLTFRSFLLIKAESIFKTKIANNF</sequence>
<keyword evidence="9" id="KW-0999">Mitochondrion inner membrane</keyword>
<keyword evidence="8 19" id="KW-0812">Transmembrane</keyword>
<evidence type="ECO:0000256" key="11">
    <source>
        <dbReference type="ARBA" id="ARBA00022982"/>
    </source>
</evidence>
<comment type="catalytic activity">
    <reaction evidence="18">
        <text>a ubiquinone + NADH + 5 H(+)(in) = a ubiquinol + NAD(+) + 4 H(+)(out)</text>
        <dbReference type="Rhea" id="RHEA:29091"/>
        <dbReference type="Rhea" id="RHEA-COMP:9565"/>
        <dbReference type="Rhea" id="RHEA-COMP:9566"/>
        <dbReference type="ChEBI" id="CHEBI:15378"/>
        <dbReference type="ChEBI" id="CHEBI:16389"/>
        <dbReference type="ChEBI" id="CHEBI:17976"/>
        <dbReference type="ChEBI" id="CHEBI:57540"/>
        <dbReference type="ChEBI" id="CHEBI:57945"/>
        <dbReference type="EC" id="7.1.1.2"/>
    </reaction>
</comment>
<keyword evidence="14" id="KW-0830">Ubiquinone</keyword>
<evidence type="ECO:0000256" key="19">
    <source>
        <dbReference type="SAM" id="Phobius"/>
    </source>
</evidence>
<name>A0A653CKF5_CALMS</name>
<keyword evidence="12 19" id="KW-1133">Transmembrane helix</keyword>
<evidence type="ECO:0000256" key="17">
    <source>
        <dbReference type="ARBA" id="ARBA00031028"/>
    </source>
</evidence>
<keyword evidence="7" id="KW-0679">Respiratory chain</keyword>
<keyword evidence="10" id="KW-1278">Translocase</keyword>
<feature type="transmembrane region" description="Helical" evidence="19">
    <location>
        <begin position="50"/>
        <end position="73"/>
    </location>
</feature>
<accession>A0A653CKF5</accession>
<dbReference type="Pfam" id="PF00361">
    <property type="entry name" value="Proton_antipo_M"/>
    <property type="match status" value="1"/>
</dbReference>
<evidence type="ECO:0000256" key="6">
    <source>
        <dbReference type="ARBA" id="ARBA00022448"/>
    </source>
</evidence>
<keyword evidence="6" id="KW-0813">Transport</keyword>
<feature type="transmembrane region" description="Helical" evidence="19">
    <location>
        <begin position="12"/>
        <end position="30"/>
    </location>
</feature>
<dbReference type="PANTHER" id="PTHR46552">
    <property type="entry name" value="NADH-UBIQUINONE OXIDOREDUCTASE CHAIN 2"/>
    <property type="match status" value="1"/>
</dbReference>
<evidence type="ECO:0000256" key="18">
    <source>
        <dbReference type="ARBA" id="ARBA00049551"/>
    </source>
</evidence>
<evidence type="ECO:0000256" key="9">
    <source>
        <dbReference type="ARBA" id="ARBA00022792"/>
    </source>
</evidence>
<dbReference type="InterPro" id="IPR050175">
    <property type="entry name" value="Complex_I_Subunit_2"/>
</dbReference>
<dbReference type="PANTHER" id="PTHR46552:SF1">
    <property type="entry name" value="NADH-UBIQUINONE OXIDOREDUCTASE CHAIN 2"/>
    <property type="match status" value="1"/>
</dbReference>
<organism evidence="21 22">
    <name type="scientific">Callosobruchus maculatus</name>
    <name type="common">Southern cowpea weevil</name>
    <name type="synonym">Pulse bruchid</name>
    <dbReference type="NCBI Taxonomy" id="64391"/>
    <lineage>
        <taxon>Eukaryota</taxon>
        <taxon>Metazoa</taxon>
        <taxon>Ecdysozoa</taxon>
        <taxon>Arthropoda</taxon>
        <taxon>Hexapoda</taxon>
        <taxon>Insecta</taxon>
        <taxon>Pterygota</taxon>
        <taxon>Neoptera</taxon>
        <taxon>Endopterygota</taxon>
        <taxon>Coleoptera</taxon>
        <taxon>Polyphaga</taxon>
        <taxon>Cucujiformia</taxon>
        <taxon>Chrysomeloidea</taxon>
        <taxon>Chrysomelidae</taxon>
        <taxon>Bruchinae</taxon>
        <taxon>Bruchini</taxon>
        <taxon>Callosobruchus</taxon>
    </lineage>
</organism>
<reference evidence="21 22" key="1">
    <citation type="submission" date="2019-01" db="EMBL/GenBank/DDBJ databases">
        <authorList>
            <person name="Sayadi A."/>
        </authorList>
    </citation>
    <scope>NUCLEOTIDE SEQUENCE [LARGE SCALE GENOMIC DNA]</scope>
</reference>
<comment type="subcellular location">
    <subcellularLocation>
        <location evidence="2">Mitochondrion inner membrane</location>
        <topology evidence="2">Multi-pass membrane protein</topology>
    </subcellularLocation>
</comment>
<keyword evidence="13" id="KW-0520">NAD</keyword>
<gene>
    <name evidence="21" type="ORF">CALMAC_LOCUS9872</name>
</gene>
<dbReference type="InterPro" id="IPR001750">
    <property type="entry name" value="ND/Mrp_TM"/>
</dbReference>
<dbReference type="GO" id="GO:0005743">
    <property type="term" value="C:mitochondrial inner membrane"/>
    <property type="evidence" value="ECO:0007669"/>
    <property type="project" value="UniProtKB-SubCell"/>
</dbReference>
<evidence type="ECO:0000256" key="1">
    <source>
        <dbReference type="ARBA" id="ARBA00003257"/>
    </source>
</evidence>
<keyword evidence="16 19" id="KW-0472">Membrane</keyword>
<dbReference type="Proteomes" id="UP000410492">
    <property type="component" value="Unassembled WGS sequence"/>
</dbReference>
<keyword evidence="22" id="KW-1185">Reference proteome</keyword>
<evidence type="ECO:0000256" key="2">
    <source>
        <dbReference type="ARBA" id="ARBA00004448"/>
    </source>
</evidence>
<dbReference type="InterPro" id="IPR003917">
    <property type="entry name" value="NADH_UbQ_OxRdtase_chain2"/>
</dbReference>
<feature type="domain" description="NADH:quinone oxidoreductase/Mrp antiporter transmembrane" evidence="20">
    <location>
        <begin position="8"/>
        <end position="100"/>
    </location>
</feature>
<evidence type="ECO:0000256" key="5">
    <source>
        <dbReference type="ARBA" id="ARBA00021008"/>
    </source>
</evidence>
<dbReference type="GO" id="GO:0006120">
    <property type="term" value="P:mitochondrial electron transport, NADH to ubiquinone"/>
    <property type="evidence" value="ECO:0007669"/>
    <property type="project" value="InterPro"/>
</dbReference>
<evidence type="ECO:0000256" key="12">
    <source>
        <dbReference type="ARBA" id="ARBA00022989"/>
    </source>
</evidence>
<dbReference type="PRINTS" id="PR01436">
    <property type="entry name" value="NADHDHGNASE2"/>
</dbReference>